<reference evidence="1 2" key="1">
    <citation type="submission" date="2020-11" db="EMBL/GenBank/DDBJ databases">
        <authorList>
            <person name="Sun Q."/>
        </authorList>
    </citation>
    <scope>NUCLEOTIDE SEQUENCE [LARGE SCALE GENOMIC DNA]</scope>
    <source>
        <strain evidence="1 2">P8398</strain>
    </source>
</reference>
<name>A0AA48WCK5_9BURK</name>
<evidence type="ECO:0000313" key="1">
    <source>
        <dbReference type="EMBL" id="QPI50160.1"/>
    </source>
</evidence>
<gene>
    <name evidence="1" type="ORF">IV454_00505</name>
</gene>
<organism evidence="1 2">
    <name type="scientific">Massilia antarctica</name>
    <dbReference type="NCBI Taxonomy" id="2765360"/>
    <lineage>
        <taxon>Bacteria</taxon>
        <taxon>Pseudomonadati</taxon>
        <taxon>Pseudomonadota</taxon>
        <taxon>Betaproteobacteria</taxon>
        <taxon>Burkholderiales</taxon>
        <taxon>Oxalobacteraceae</taxon>
        <taxon>Telluria group</taxon>
        <taxon>Massilia</taxon>
    </lineage>
</organism>
<dbReference type="RefSeq" id="WP_206089722.1">
    <property type="nucleotide sequence ID" value="NZ_CP065053.1"/>
</dbReference>
<evidence type="ECO:0000313" key="2">
    <source>
        <dbReference type="Proteomes" id="UP000662888"/>
    </source>
</evidence>
<proteinExistence type="predicted"/>
<sequence>MLSTGAFVGTGIPTATTDMRYYNYSSSLIPPAPEPATRGMLAARRLVLASARGRARRG</sequence>
<accession>A0AA48WCK5</accession>
<protein>
    <submittedName>
        <fullName evidence="1">Uncharacterized protein</fullName>
    </submittedName>
</protein>
<dbReference type="Proteomes" id="UP000662888">
    <property type="component" value="Chromosome"/>
</dbReference>
<keyword evidence="2" id="KW-1185">Reference proteome</keyword>
<dbReference type="EMBL" id="CP065053">
    <property type="protein sequence ID" value="QPI50160.1"/>
    <property type="molecule type" value="Genomic_DNA"/>
</dbReference>